<dbReference type="InterPro" id="IPR013221">
    <property type="entry name" value="Mur_ligase_cen"/>
</dbReference>
<keyword evidence="4" id="KW-0479">Metal-binding</keyword>
<dbReference type="GO" id="GO:0008841">
    <property type="term" value="F:dihydrofolate synthase activity"/>
    <property type="evidence" value="ECO:0007669"/>
    <property type="project" value="TreeGrafter"/>
</dbReference>
<evidence type="ECO:0000256" key="4">
    <source>
        <dbReference type="ARBA" id="ARBA00022723"/>
    </source>
</evidence>
<reference evidence="13 14" key="1">
    <citation type="submission" date="2020-06" db="EMBL/GenBank/DDBJ databases">
        <authorList>
            <person name="Kang J."/>
        </authorList>
    </citation>
    <scope>NUCLEOTIDE SEQUENCE [LARGE SCALE GENOMIC DNA]</scope>
    <source>
        <strain evidence="13 14">DCY120</strain>
    </source>
</reference>
<gene>
    <name evidence="13" type="ORF">HU830_00350</name>
</gene>
<dbReference type="InterPro" id="IPR001645">
    <property type="entry name" value="Folylpolyglutamate_synth"/>
</dbReference>
<evidence type="ECO:0000256" key="8">
    <source>
        <dbReference type="ARBA" id="ARBA00030592"/>
    </source>
</evidence>
<proteinExistence type="inferred from homology"/>
<keyword evidence="7" id="KW-0460">Magnesium</keyword>
<dbReference type="RefSeq" id="WP_176941831.1">
    <property type="nucleotide sequence ID" value="NZ_JABZEC010000001.1"/>
</dbReference>
<evidence type="ECO:0000313" key="13">
    <source>
        <dbReference type="EMBL" id="NVY95659.1"/>
    </source>
</evidence>
<accession>A0A850QY76</accession>
<evidence type="ECO:0000256" key="10">
    <source>
        <dbReference type="PIRNR" id="PIRNR001563"/>
    </source>
</evidence>
<comment type="similarity">
    <text evidence="1 10">Belongs to the folylpolyglutamate synthase family.</text>
</comment>
<comment type="catalytic activity">
    <reaction evidence="9">
        <text>(6S)-5,6,7,8-tetrahydrofolyl-(gamma-L-Glu)(n) + L-glutamate + ATP = (6S)-5,6,7,8-tetrahydrofolyl-(gamma-L-Glu)(n+1) + ADP + phosphate + H(+)</text>
        <dbReference type="Rhea" id="RHEA:10580"/>
        <dbReference type="Rhea" id="RHEA-COMP:14738"/>
        <dbReference type="Rhea" id="RHEA-COMP:14740"/>
        <dbReference type="ChEBI" id="CHEBI:15378"/>
        <dbReference type="ChEBI" id="CHEBI:29985"/>
        <dbReference type="ChEBI" id="CHEBI:30616"/>
        <dbReference type="ChEBI" id="CHEBI:43474"/>
        <dbReference type="ChEBI" id="CHEBI:141005"/>
        <dbReference type="ChEBI" id="CHEBI:456216"/>
        <dbReference type="EC" id="6.3.2.17"/>
    </reaction>
</comment>
<dbReference type="Pfam" id="PF02875">
    <property type="entry name" value="Mur_ligase_C"/>
    <property type="match status" value="1"/>
</dbReference>
<dbReference type="InterPro" id="IPR036565">
    <property type="entry name" value="Mur-like_cat_sf"/>
</dbReference>
<dbReference type="GO" id="GO:0005737">
    <property type="term" value="C:cytoplasm"/>
    <property type="evidence" value="ECO:0007669"/>
    <property type="project" value="TreeGrafter"/>
</dbReference>
<evidence type="ECO:0000256" key="7">
    <source>
        <dbReference type="ARBA" id="ARBA00022842"/>
    </source>
</evidence>
<dbReference type="AlphaFoldDB" id="A0A850QY76"/>
<name>A0A850QY76_9LACO</name>
<dbReference type="PROSITE" id="PS01012">
    <property type="entry name" value="FOLYLPOLYGLU_SYNT_2"/>
    <property type="match status" value="1"/>
</dbReference>
<dbReference type="Pfam" id="PF08245">
    <property type="entry name" value="Mur_ligase_M"/>
    <property type="match status" value="1"/>
</dbReference>
<keyword evidence="14" id="KW-1185">Reference proteome</keyword>
<keyword evidence="5 10" id="KW-0547">Nucleotide-binding</keyword>
<feature type="domain" description="Mur ligase C-terminal" evidence="11">
    <location>
        <begin position="299"/>
        <end position="412"/>
    </location>
</feature>
<evidence type="ECO:0000256" key="1">
    <source>
        <dbReference type="ARBA" id="ARBA00008276"/>
    </source>
</evidence>
<dbReference type="InterPro" id="IPR004101">
    <property type="entry name" value="Mur_ligase_C"/>
</dbReference>
<dbReference type="SUPFAM" id="SSF53244">
    <property type="entry name" value="MurD-like peptide ligases, peptide-binding domain"/>
    <property type="match status" value="1"/>
</dbReference>
<evidence type="ECO:0000256" key="9">
    <source>
        <dbReference type="ARBA" id="ARBA00047493"/>
    </source>
</evidence>
<dbReference type="PROSITE" id="PS01011">
    <property type="entry name" value="FOLYLPOLYGLU_SYNT_1"/>
    <property type="match status" value="1"/>
</dbReference>
<evidence type="ECO:0000256" key="3">
    <source>
        <dbReference type="ARBA" id="ARBA00022598"/>
    </source>
</evidence>
<dbReference type="PANTHER" id="PTHR11136">
    <property type="entry name" value="FOLYLPOLYGLUTAMATE SYNTHASE-RELATED"/>
    <property type="match status" value="1"/>
</dbReference>
<dbReference type="GO" id="GO:0005524">
    <property type="term" value="F:ATP binding"/>
    <property type="evidence" value="ECO:0007669"/>
    <property type="project" value="UniProtKB-KW"/>
</dbReference>
<dbReference type="PANTHER" id="PTHR11136:SF0">
    <property type="entry name" value="DIHYDROFOLATE SYNTHETASE-RELATED"/>
    <property type="match status" value="1"/>
</dbReference>
<dbReference type="GO" id="GO:0004326">
    <property type="term" value="F:tetrahydrofolylpolyglutamate synthase activity"/>
    <property type="evidence" value="ECO:0007669"/>
    <property type="project" value="UniProtKB-EC"/>
</dbReference>
<evidence type="ECO:0000259" key="11">
    <source>
        <dbReference type="Pfam" id="PF02875"/>
    </source>
</evidence>
<keyword evidence="6 10" id="KW-0067">ATP-binding</keyword>
<dbReference type="PIRSF" id="PIRSF001563">
    <property type="entry name" value="Folylpolyglu_synth"/>
    <property type="match status" value="1"/>
</dbReference>
<evidence type="ECO:0000256" key="2">
    <source>
        <dbReference type="ARBA" id="ARBA00013025"/>
    </source>
</evidence>
<keyword evidence="3 10" id="KW-0436">Ligase</keyword>
<dbReference type="SUPFAM" id="SSF53623">
    <property type="entry name" value="MurD-like peptide ligases, catalytic domain"/>
    <property type="match status" value="1"/>
</dbReference>
<feature type="domain" description="Mur ligase central" evidence="12">
    <location>
        <begin position="46"/>
        <end position="244"/>
    </location>
</feature>
<evidence type="ECO:0000256" key="6">
    <source>
        <dbReference type="ARBA" id="ARBA00022840"/>
    </source>
</evidence>
<dbReference type="InterPro" id="IPR036615">
    <property type="entry name" value="Mur_ligase_C_dom_sf"/>
</dbReference>
<evidence type="ECO:0000256" key="5">
    <source>
        <dbReference type="ARBA" id="ARBA00022741"/>
    </source>
</evidence>
<evidence type="ECO:0000313" key="14">
    <source>
        <dbReference type="Proteomes" id="UP000563523"/>
    </source>
</evidence>
<protein>
    <recommendedName>
        <fullName evidence="2">tetrahydrofolate synthase</fullName>
        <ecNumber evidence="2">6.3.2.17</ecNumber>
    </recommendedName>
    <alternativeName>
        <fullName evidence="8">Tetrahydrofolylpolyglutamate synthase</fullName>
    </alternativeName>
</protein>
<sequence>MVTDCQSALAYIHSLPHFHPDKSLNYVQRALDFLENPQNSYPTVHVTGTNGKGSVCNYLTHLLTETGYKVGTFMSPYIQNFNERIQINAQAISNEQLVTWTQRIQRVVSDLQKSDPDYYLVEFEFLVVLMFAFFQEQEVDYGIIEVGIGGKHDKTNVITPQLSIITNVGHDHEALIGPTLIDIAREKSGIIKAQRPVVVGELDSKVQDVIQKKAQELQAPWHQLTEDFKVDRIQTLDLEATQFSWQNSLRHFQGQVPSSAKTQVWDAALALESYTILVPDFWDPKLIHRALSQASLPARQQILAQEPLIIVDGAHNLPAITTLLENIRQLEPQKRLLVLYSAMVDKNREEILQVLEKMATEVWITTFSENRAAKIQDYHLLTKMKYIESWPVAFKQAVQSCDSESILVICGSLHFAGEILNLVQAD</sequence>
<dbReference type="GO" id="GO:0046872">
    <property type="term" value="F:metal ion binding"/>
    <property type="evidence" value="ECO:0007669"/>
    <property type="project" value="UniProtKB-KW"/>
</dbReference>
<dbReference type="Gene3D" id="3.40.1190.10">
    <property type="entry name" value="Mur-like, catalytic domain"/>
    <property type="match status" value="1"/>
</dbReference>
<comment type="caution">
    <text evidence="13">The sequence shown here is derived from an EMBL/GenBank/DDBJ whole genome shotgun (WGS) entry which is preliminary data.</text>
</comment>
<dbReference type="InterPro" id="IPR018109">
    <property type="entry name" value="Folylpolyglutamate_synth_CS"/>
</dbReference>
<evidence type="ECO:0000259" key="12">
    <source>
        <dbReference type="Pfam" id="PF08245"/>
    </source>
</evidence>
<dbReference type="EC" id="6.3.2.17" evidence="2"/>
<dbReference type="NCBIfam" id="TIGR01499">
    <property type="entry name" value="folC"/>
    <property type="match status" value="1"/>
</dbReference>
<dbReference type="EMBL" id="JABZEC010000001">
    <property type="protein sequence ID" value="NVY95659.1"/>
    <property type="molecule type" value="Genomic_DNA"/>
</dbReference>
<dbReference type="Proteomes" id="UP000563523">
    <property type="component" value="Unassembled WGS sequence"/>
</dbReference>
<dbReference type="Gene3D" id="3.90.190.20">
    <property type="entry name" value="Mur ligase, C-terminal domain"/>
    <property type="match status" value="1"/>
</dbReference>
<organism evidence="13 14">
    <name type="scientific">Bombilactobacillus apium</name>
    <dbReference type="NCBI Taxonomy" id="2675299"/>
    <lineage>
        <taxon>Bacteria</taxon>
        <taxon>Bacillati</taxon>
        <taxon>Bacillota</taxon>
        <taxon>Bacilli</taxon>
        <taxon>Lactobacillales</taxon>
        <taxon>Lactobacillaceae</taxon>
        <taxon>Bombilactobacillus</taxon>
    </lineage>
</organism>